<dbReference type="InterPro" id="IPR019240">
    <property type="entry name" value="DUF2196"/>
</dbReference>
<dbReference type="PANTHER" id="PTHR40069:SF1">
    <property type="entry name" value="YWBE PROTEIN"/>
    <property type="match status" value="1"/>
</dbReference>
<sequence>MNPTPRGRGRGQPSSDRGISTNRGRGRGSDRGAPRGRYPNPPRGRGNRPPRPRDPDYPSVPAITSLYEGRAVSIILKQDQQTGHQVHGIVADLLTRGDHPRGVKVRLRDGRVGRVQKLITPAEGEQGERLVGGASANLGRNGDGVESSTRGRGGLGMRGGRIERDIREEDDYLYDESRSNAPVRNDGLFAALEAADQRHQEERGLGGEEKIATCPVCGEFEGDERAVAHHVESHFGS</sequence>
<dbReference type="Proteomes" id="UP000663193">
    <property type="component" value="Chromosome 20"/>
</dbReference>
<dbReference type="NCBIfam" id="TIGR03833">
    <property type="entry name" value="YwbE family protein"/>
    <property type="match status" value="1"/>
</dbReference>
<dbReference type="EMBL" id="CP069042">
    <property type="protein sequence ID" value="QRD06136.1"/>
    <property type="molecule type" value="Genomic_DNA"/>
</dbReference>
<dbReference type="VEuPathDB" id="FungiDB:JI435_147040"/>
<organism evidence="2 3">
    <name type="scientific">Phaeosphaeria nodorum (strain SN15 / ATCC MYA-4574 / FGSC 10173)</name>
    <name type="common">Glume blotch fungus</name>
    <name type="synonym">Parastagonospora nodorum</name>
    <dbReference type="NCBI Taxonomy" id="321614"/>
    <lineage>
        <taxon>Eukaryota</taxon>
        <taxon>Fungi</taxon>
        <taxon>Dikarya</taxon>
        <taxon>Ascomycota</taxon>
        <taxon>Pezizomycotina</taxon>
        <taxon>Dothideomycetes</taxon>
        <taxon>Pleosporomycetidae</taxon>
        <taxon>Pleosporales</taxon>
        <taxon>Pleosporineae</taxon>
        <taxon>Phaeosphaeriaceae</taxon>
        <taxon>Parastagonospora</taxon>
    </lineage>
</organism>
<dbReference type="RefSeq" id="XP_001804887.1">
    <property type="nucleotide sequence ID" value="XM_001804835.1"/>
</dbReference>
<gene>
    <name evidence="2" type="ORF">JI435_147040</name>
</gene>
<feature type="compositionally biased region" description="Polar residues" evidence="1">
    <location>
        <begin position="12"/>
        <end position="23"/>
    </location>
</feature>
<feature type="region of interest" description="Disordered" evidence="1">
    <location>
        <begin position="1"/>
        <end position="63"/>
    </location>
</feature>
<reference evidence="3" key="1">
    <citation type="journal article" date="2021" name="BMC Genomics">
        <title>Chromosome-level genome assembly and manually-curated proteome of model necrotroph Parastagonospora nodorum Sn15 reveals a genome-wide trove of candidate effector homologs, and redundancy of virulence-related functions within an accessory chromosome.</title>
        <authorList>
            <person name="Bertazzoni S."/>
            <person name="Jones D.A.B."/>
            <person name="Phan H.T."/>
            <person name="Tan K.-C."/>
            <person name="Hane J.K."/>
        </authorList>
    </citation>
    <scope>NUCLEOTIDE SEQUENCE [LARGE SCALE GENOMIC DNA]</scope>
    <source>
        <strain evidence="3">SN15 / ATCC MYA-4574 / FGSC 10173)</strain>
    </source>
</reference>
<evidence type="ECO:0000313" key="2">
    <source>
        <dbReference type="EMBL" id="QRD06136.1"/>
    </source>
</evidence>
<dbReference type="OrthoDB" id="20105at2759"/>
<feature type="region of interest" description="Disordered" evidence="1">
    <location>
        <begin position="133"/>
        <end position="159"/>
    </location>
</feature>
<dbReference type="AlphaFoldDB" id="A0A7U2NPX8"/>
<evidence type="ECO:0008006" key="4">
    <source>
        <dbReference type="Google" id="ProtNLM"/>
    </source>
</evidence>
<dbReference type="KEGG" id="pno:SNOG_14704"/>
<protein>
    <recommendedName>
        <fullName evidence="4">UBZ4-type domain-containing protein</fullName>
    </recommendedName>
</protein>
<dbReference type="OMA" id="CPVCADF"/>
<evidence type="ECO:0000256" key="1">
    <source>
        <dbReference type="SAM" id="MobiDB-lite"/>
    </source>
</evidence>
<proteinExistence type="predicted"/>
<name>A0A7U2NPX8_PHANO</name>
<accession>A0A7U2NPX8</accession>
<dbReference type="Pfam" id="PF09962">
    <property type="entry name" value="DUF2196"/>
    <property type="match status" value="1"/>
</dbReference>
<keyword evidence="3" id="KW-1185">Reference proteome</keyword>
<evidence type="ECO:0000313" key="3">
    <source>
        <dbReference type="Proteomes" id="UP000663193"/>
    </source>
</evidence>
<dbReference type="PANTHER" id="PTHR40069">
    <property type="entry name" value="YWBE PROTEIN"/>
    <property type="match status" value="1"/>
</dbReference>